<dbReference type="PROSITE" id="PS50994">
    <property type="entry name" value="INTEGRASE"/>
    <property type="match status" value="1"/>
</dbReference>
<accession>A0A371EUP3</accession>
<proteinExistence type="predicted"/>
<organism evidence="2 3">
    <name type="scientific">Mucuna pruriens</name>
    <name type="common">Velvet bean</name>
    <name type="synonym">Dolichos pruriens</name>
    <dbReference type="NCBI Taxonomy" id="157652"/>
    <lineage>
        <taxon>Eukaryota</taxon>
        <taxon>Viridiplantae</taxon>
        <taxon>Streptophyta</taxon>
        <taxon>Embryophyta</taxon>
        <taxon>Tracheophyta</taxon>
        <taxon>Spermatophyta</taxon>
        <taxon>Magnoliopsida</taxon>
        <taxon>eudicotyledons</taxon>
        <taxon>Gunneridae</taxon>
        <taxon>Pentapetalae</taxon>
        <taxon>rosids</taxon>
        <taxon>fabids</taxon>
        <taxon>Fabales</taxon>
        <taxon>Fabaceae</taxon>
        <taxon>Papilionoideae</taxon>
        <taxon>50 kb inversion clade</taxon>
        <taxon>NPAAA clade</taxon>
        <taxon>indigoferoid/millettioid clade</taxon>
        <taxon>Phaseoleae</taxon>
        <taxon>Mucuna</taxon>
    </lineage>
</organism>
<dbReference type="InterPro" id="IPR001584">
    <property type="entry name" value="Integrase_cat-core"/>
</dbReference>
<keyword evidence="3" id="KW-1185">Reference proteome</keyword>
<feature type="domain" description="Integrase catalytic" evidence="1">
    <location>
        <begin position="100"/>
        <end position="149"/>
    </location>
</feature>
<dbReference type="SUPFAM" id="SSF53098">
    <property type="entry name" value="Ribonuclease H-like"/>
    <property type="match status" value="1"/>
</dbReference>
<dbReference type="EMBL" id="QJKJ01011991">
    <property type="protein sequence ID" value="RDX69721.1"/>
    <property type="molecule type" value="Genomic_DNA"/>
</dbReference>
<name>A0A371EUP3_MUCPR</name>
<comment type="caution">
    <text evidence="2">The sequence shown here is derived from an EMBL/GenBank/DDBJ whole genome shotgun (WGS) entry which is preliminary data.</text>
</comment>
<dbReference type="GO" id="GO:0003676">
    <property type="term" value="F:nucleic acid binding"/>
    <property type="evidence" value="ECO:0007669"/>
    <property type="project" value="InterPro"/>
</dbReference>
<dbReference type="OrthoDB" id="1731372at2759"/>
<evidence type="ECO:0000259" key="1">
    <source>
        <dbReference type="PROSITE" id="PS50994"/>
    </source>
</evidence>
<dbReference type="Proteomes" id="UP000257109">
    <property type="component" value="Unassembled WGS sequence"/>
</dbReference>
<dbReference type="GO" id="GO:0015074">
    <property type="term" value="P:DNA integration"/>
    <property type="evidence" value="ECO:0007669"/>
    <property type="project" value="InterPro"/>
</dbReference>
<dbReference type="InterPro" id="IPR052160">
    <property type="entry name" value="Gypsy_RT_Integrase-like"/>
</dbReference>
<sequence>MEEVHEGTFGIHRNGHAFAQKILRVGYYWTKMESNCYQHMKRCMKCQICVTPSTLHNLTSPWPFSIWGLDVMGPIEPKASDGYRFILVAIDYFTTLLSHIITDNGTNLNNKTMIELCEQFKISHHNSTPYHPKMNRAVEATNKDIKKIV</sequence>
<protein>
    <submittedName>
        <fullName evidence="2">Pro-Pol polyprotein</fullName>
    </submittedName>
</protein>
<dbReference type="InterPro" id="IPR036397">
    <property type="entry name" value="RNaseH_sf"/>
</dbReference>
<dbReference type="PANTHER" id="PTHR47266">
    <property type="entry name" value="ENDONUCLEASE-RELATED"/>
    <property type="match status" value="1"/>
</dbReference>
<dbReference type="Gene3D" id="1.10.340.70">
    <property type="match status" value="1"/>
</dbReference>
<evidence type="ECO:0000313" key="3">
    <source>
        <dbReference type="Proteomes" id="UP000257109"/>
    </source>
</evidence>
<gene>
    <name evidence="2" type="primary">pol</name>
    <name evidence="2" type="ORF">CR513_51128</name>
</gene>
<evidence type="ECO:0000313" key="2">
    <source>
        <dbReference type="EMBL" id="RDX69721.1"/>
    </source>
</evidence>
<dbReference type="Gene3D" id="3.30.420.10">
    <property type="entry name" value="Ribonuclease H-like superfamily/Ribonuclease H"/>
    <property type="match status" value="1"/>
</dbReference>
<feature type="non-terminal residue" evidence="2">
    <location>
        <position position="1"/>
    </location>
</feature>
<dbReference type="AlphaFoldDB" id="A0A371EUP3"/>
<dbReference type="InterPro" id="IPR012337">
    <property type="entry name" value="RNaseH-like_sf"/>
</dbReference>
<reference evidence="2" key="1">
    <citation type="submission" date="2018-05" db="EMBL/GenBank/DDBJ databases">
        <title>Draft genome of Mucuna pruriens seed.</title>
        <authorList>
            <person name="Nnadi N.E."/>
            <person name="Vos R."/>
            <person name="Hasami M.H."/>
            <person name="Devisetty U.K."/>
            <person name="Aguiy J.C."/>
        </authorList>
    </citation>
    <scope>NUCLEOTIDE SEQUENCE [LARGE SCALE GENOMIC DNA]</scope>
    <source>
        <strain evidence="2">JCA_2017</strain>
    </source>
</reference>